<evidence type="ECO:0000256" key="3">
    <source>
        <dbReference type="ARBA" id="ARBA00004947"/>
    </source>
</evidence>
<evidence type="ECO:0000256" key="5">
    <source>
        <dbReference type="ARBA" id="ARBA00013189"/>
    </source>
</evidence>
<comment type="catalytic activity">
    <reaction evidence="1 10">
        <text>UDP-alpha-D-glucose = UDP-alpha-D-galactose</text>
        <dbReference type="Rhea" id="RHEA:22168"/>
        <dbReference type="ChEBI" id="CHEBI:58885"/>
        <dbReference type="ChEBI" id="CHEBI:66914"/>
        <dbReference type="EC" id="5.1.3.2"/>
    </reaction>
</comment>
<dbReference type="InterPro" id="IPR036291">
    <property type="entry name" value="NAD(P)-bd_dom_sf"/>
</dbReference>
<dbReference type="SUPFAM" id="SSF51735">
    <property type="entry name" value="NAD(P)-binding Rossmann-fold domains"/>
    <property type="match status" value="1"/>
</dbReference>
<feature type="domain" description="NAD-dependent epimerase/dehydratase" evidence="11">
    <location>
        <begin position="4"/>
        <end position="252"/>
    </location>
</feature>
<evidence type="ECO:0000256" key="10">
    <source>
        <dbReference type="RuleBase" id="RU366046"/>
    </source>
</evidence>
<evidence type="ECO:0000256" key="7">
    <source>
        <dbReference type="ARBA" id="ARBA00023027"/>
    </source>
</evidence>
<comment type="caution">
    <text evidence="12">The sequence shown here is derived from an EMBL/GenBank/DDBJ whole genome shotgun (WGS) entry which is preliminary data.</text>
</comment>
<dbReference type="Proteomes" id="UP000005297">
    <property type="component" value="Unassembled WGS sequence"/>
</dbReference>
<evidence type="ECO:0000256" key="2">
    <source>
        <dbReference type="ARBA" id="ARBA00001911"/>
    </source>
</evidence>
<keyword evidence="9 10" id="KW-0119">Carbohydrate metabolism</keyword>
<dbReference type="InterPro" id="IPR001509">
    <property type="entry name" value="Epimerase_deHydtase"/>
</dbReference>
<reference evidence="12 13" key="1">
    <citation type="submission" date="2006-09" db="EMBL/GenBank/DDBJ databases">
        <authorList>
            <person name="Emerson D."/>
            <person name="Ferriera S."/>
            <person name="Johnson J."/>
            <person name="Kravitz S."/>
            <person name="Halpern A."/>
            <person name="Remington K."/>
            <person name="Beeson K."/>
            <person name="Tran B."/>
            <person name="Rogers Y.-H."/>
            <person name="Friedman R."/>
            <person name="Venter J.C."/>
        </authorList>
    </citation>
    <scope>NUCLEOTIDE SEQUENCE [LARGE SCALE GENOMIC DNA]</scope>
    <source>
        <strain evidence="12 13">PV-1</strain>
    </source>
</reference>
<dbReference type="RefSeq" id="WP_009849039.1">
    <property type="nucleotide sequence ID" value="NZ_DS022294.1"/>
</dbReference>
<comment type="similarity">
    <text evidence="4 10">Belongs to the NAD(P)-dependent epimerase/dehydratase family.</text>
</comment>
<dbReference type="PANTHER" id="PTHR43725">
    <property type="entry name" value="UDP-GLUCOSE 4-EPIMERASE"/>
    <property type="match status" value="1"/>
</dbReference>
<dbReference type="PANTHER" id="PTHR43725:SF53">
    <property type="entry name" value="UDP-ARABINOSE 4-EPIMERASE 1"/>
    <property type="match status" value="1"/>
</dbReference>
<dbReference type="HOGENOM" id="CLU_007383_1_10_0"/>
<dbReference type="Gene3D" id="3.40.50.720">
    <property type="entry name" value="NAD(P)-binding Rossmann-like Domain"/>
    <property type="match status" value="1"/>
</dbReference>
<dbReference type="InParanoid" id="Q0EZ87"/>
<dbReference type="Gene3D" id="3.90.25.10">
    <property type="entry name" value="UDP-galactose 4-epimerase, domain 1"/>
    <property type="match status" value="1"/>
</dbReference>
<dbReference type="AlphaFoldDB" id="Q0EZ87"/>
<keyword evidence="7 10" id="KW-0520">NAD</keyword>
<comment type="cofactor">
    <cofactor evidence="2 10">
        <name>NAD(+)</name>
        <dbReference type="ChEBI" id="CHEBI:57540"/>
    </cofactor>
</comment>
<evidence type="ECO:0000313" key="13">
    <source>
        <dbReference type="Proteomes" id="UP000005297"/>
    </source>
</evidence>
<name>Q0EZ87_9PROT</name>
<keyword evidence="8 10" id="KW-0413">Isomerase</keyword>
<dbReference type="EMBL" id="AATS01000007">
    <property type="protein sequence ID" value="EAU54537.1"/>
    <property type="molecule type" value="Genomic_DNA"/>
</dbReference>
<sequence>MSYVLVTGGAGYIGSHACKALAKAGYTPVVFDNLVYGHEWAVQWGPFERGDLADETRLNEVFARYDFAAVMHFAAYAYVGESVGEPGKYYRNNVAGTLNLLDAMRRHGVNKIVFSSTCATYGEAEVIPIPETHAQQPINPYGASKLMVERILKDYDSAYGLRFVALRYFNAAGADPDGEIGEDHEPETHLIPLVLDAAAGVRDSIMINGTDYDTPDGTCIRDYIHVTDLANAHLLALQALLRGEQSRAYNLGNGKGYSIRELIEVAASVTGKEIPVQYGPRRPGDAPALAGDAAVISRELGWQPTLGALETIIETAWKWHMKKLKVSSEKVES</sequence>
<evidence type="ECO:0000259" key="11">
    <source>
        <dbReference type="Pfam" id="PF01370"/>
    </source>
</evidence>
<dbReference type="UniPathway" id="UPA00214"/>
<dbReference type="InterPro" id="IPR005886">
    <property type="entry name" value="UDP_G4E"/>
</dbReference>
<evidence type="ECO:0000256" key="4">
    <source>
        <dbReference type="ARBA" id="ARBA00007637"/>
    </source>
</evidence>
<dbReference type="EC" id="5.1.3.2" evidence="5 10"/>
<organism evidence="12 13">
    <name type="scientific">Mariprofundus ferrooxydans PV-1</name>
    <dbReference type="NCBI Taxonomy" id="314345"/>
    <lineage>
        <taxon>Bacteria</taxon>
        <taxon>Pseudomonadati</taxon>
        <taxon>Pseudomonadota</taxon>
        <taxon>Candidatius Mariprofundia</taxon>
        <taxon>Mariprofundales</taxon>
        <taxon>Mariprofundaceae</taxon>
        <taxon>Mariprofundus</taxon>
    </lineage>
</organism>
<dbReference type="FunCoup" id="Q0EZ87">
    <property type="interactions" value="404"/>
</dbReference>
<evidence type="ECO:0000313" key="12">
    <source>
        <dbReference type="EMBL" id="EAU54537.1"/>
    </source>
</evidence>
<dbReference type="GO" id="GO:0033499">
    <property type="term" value="P:galactose catabolic process via UDP-galactose, Leloir pathway"/>
    <property type="evidence" value="ECO:0007669"/>
    <property type="project" value="TreeGrafter"/>
</dbReference>
<keyword evidence="13" id="KW-1185">Reference proteome</keyword>
<protein>
    <recommendedName>
        <fullName evidence="6 10">UDP-glucose 4-epimerase</fullName>
        <ecNumber evidence="5 10">5.1.3.2</ecNumber>
    </recommendedName>
</protein>
<dbReference type="GO" id="GO:0003978">
    <property type="term" value="F:UDP-glucose 4-epimerase activity"/>
    <property type="evidence" value="ECO:0007669"/>
    <property type="project" value="UniProtKB-UniRule"/>
</dbReference>
<dbReference type="CDD" id="cd05247">
    <property type="entry name" value="UDP_G4E_1_SDR_e"/>
    <property type="match status" value="1"/>
</dbReference>
<gene>
    <name evidence="12" type="ORF">SPV1_07576</name>
</gene>
<evidence type="ECO:0000256" key="1">
    <source>
        <dbReference type="ARBA" id="ARBA00000083"/>
    </source>
</evidence>
<dbReference type="eggNOG" id="COG1087">
    <property type="taxonomic scope" value="Bacteria"/>
</dbReference>
<evidence type="ECO:0000256" key="6">
    <source>
        <dbReference type="ARBA" id="ARBA00018569"/>
    </source>
</evidence>
<dbReference type="NCBIfam" id="TIGR01179">
    <property type="entry name" value="galE"/>
    <property type="match status" value="1"/>
</dbReference>
<comment type="subunit">
    <text evidence="10">Homodimer.</text>
</comment>
<dbReference type="Pfam" id="PF01370">
    <property type="entry name" value="Epimerase"/>
    <property type="match status" value="1"/>
</dbReference>
<comment type="pathway">
    <text evidence="3 10">Carbohydrate metabolism; galactose metabolism.</text>
</comment>
<accession>Q0EZ87</accession>
<dbReference type="STRING" id="314344.AL013_00420"/>
<evidence type="ECO:0000256" key="8">
    <source>
        <dbReference type="ARBA" id="ARBA00023235"/>
    </source>
</evidence>
<evidence type="ECO:0000256" key="9">
    <source>
        <dbReference type="ARBA" id="ARBA00023277"/>
    </source>
</evidence>
<proteinExistence type="inferred from homology"/>